<evidence type="ECO:0000256" key="2">
    <source>
        <dbReference type="SAM" id="SignalP"/>
    </source>
</evidence>
<dbReference type="InterPro" id="IPR051218">
    <property type="entry name" value="Sec_MonoDiacylglyc_Lipase"/>
</dbReference>
<dbReference type="Gene3D" id="3.40.50.1820">
    <property type="entry name" value="alpha/beta hydrolase"/>
    <property type="match status" value="1"/>
</dbReference>
<feature type="region of interest" description="Disordered" evidence="1">
    <location>
        <begin position="43"/>
        <end position="89"/>
    </location>
</feature>
<feature type="compositionally biased region" description="Basic and acidic residues" evidence="1">
    <location>
        <begin position="124"/>
        <end position="141"/>
    </location>
</feature>
<sequence>MQSKMLLLHGLVSTLAVNGVLGILPVAGQHGIIQPSSLEGGDVAGRFSQVPNDQQQHQVGETAESTSHPITKDTLDRSPMPDKQPSSHQIATMYPMDDSELASWLTGALAEQMSDEDDEDDDLSESRPIKDQVDTSNRDDDSSGSGSCKNPAGTSNAMNIFIRMFAASQASDGIERDSAEIDDVNGLLSPVFPNHVGATKDVSTDTVNRRMVVTFQRNMQFATAVYCRSVNRAGEWTCGKFCEGLTQGTIIKHLLKDKNTVKYGHAVGVVAVKHGIKAINVIFRGSSNPGDWSTSLKVRKSDAFKEYFQDNFQMIPKGVKIHSGFLSAYMRVHDQVRIHVDILRVEYPDYSINYIGHSLGGALAAIALVNQAVKYGPSEFSRLHLYSYGAPRIGNMEWSKWVSNMEVGSLNRIVNMDDPVVHLPSVYMGYTHIGVTYALNSKRLTFKCTQIDGTGETSDCSTVSLLSPDLDAHTQGYYSPSDEKSVDWAASGRPPFPSLPSGRH</sequence>
<dbReference type="CDD" id="cd00519">
    <property type="entry name" value="Lipase_3"/>
    <property type="match status" value="1"/>
</dbReference>
<evidence type="ECO:0000313" key="5">
    <source>
        <dbReference type="Proteomes" id="UP001648503"/>
    </source>
</evidence>
<keyword evidence="2" id="KW-0732">Signal</keyword>
<dbReference type="InterPro" id="IPR002921">
    <property type="entry name" value="Fungal_lipase-type"/>
</dbReference>
<dbReference type="EMBL" id="JAFCIX010000356">
    <property type="protein sequence ID" value="KAH6593382.1"/>
    <property type="molecule type" value="Genomic_DNA"/>
</dbReference>
<feature type="compositionally biased region" description="Basic and acidic residues" evidence="1">
    <location>
        <begin position="70"/>
        <end position="80"/>
    </location>
</feature>
<feature type="domain" description="Fungal lipase-type" evidence="3">
    <location>
        <begin position="281"/>
        <end position="426"/>
    </location>
</feature>
<evidence type="ECO:0000313" key="4">
    <source>
        <dbReference type="EMBL" id="KAH6593382.1"/>
    </source>
</evidence>
<protein>
    <recommendedName>
        <fullName evidence="3">Fungal lipase-type domain-containing protein</fullName>
    </recommendedName>
</protein>
<gene>
    <name evidence="4" type="ORF">BASA50_007334</name>
</gene>
<comment type="caution">
    <text evidence="4">The sequence shown here is derived from an EMBL/GenBank/DDBJ whole genome shotgun (WGS) entry which is preliminary data.</text>
</comment>
<keyword evidence="5" id="KW-1185">Reference proteome</keyword>
<dbReference type="PANTHER" id="PTHR45856:SF25">
    <property type="entry name" value="FUNGAL LIPASE-LIKE DOMAIN-CONTAINING PROTEIN"/>
    <property type="match status" value="1"/>
</dbReference>
<evidence type="ECO:0000256" key="1">
    <source>
        <dbReference type="SAM" id="MobiDB-lite"/>
    </source>
</evidence>
<evidence type="ECO:0000259" key="3">
    <source>
        <dbReference type="Pfam" id="PF01764"/>
    </source>
</evidence>
<feature type="compositionally biased region" description="Acidic residues" evidence="1">
    <location>
        <begin position="113"/>
        <end position="123"/>
    </location>
</feature>
<feature type="signal peptide" evidence="2">
    <location>
        <begin position="1"/>
        <end position="22"/>
    </location>
</feature>
<organism evidence="4 5">
    <name type="scientific">Batrachochytrium salamandrivorans</name>
    <dbReference type="NCBI Taxonomy" id="1357716"/>
    <lineage>
        <taxon>Eukaryota</taxon>
        <taxon>Fungi</taxon>
        <taxon>Fungi incertae sedis</taxon>
        <taxon>Chytridiomycota</taxon>
        <taxon>Chytridiomycota incertae sedis</taxon>
        <taxon>Chytridiomycetes</taxon>
        <taxon>Rhizophydiales</taxon>
        <taxon>Rhizophydiales incertae sedis</taxon>
        <taxon>Batrachochytrium</taxon>
    </lineage>
</organism>
<dbReference type="SUPFAM" id="SSF53474">
    <property type="entry name" value="alpha/beta-Hydrolases"/>
    <property type="match status" value="1"/>
</dbReference>
<accession>A0ABQ8F748</accession>
<proteinExistence type="predicted"/>
<feature type="compositionally biased region" description="Polar residues" evidence="1">
    <location>
        <begin position="49"/>
        <end position="69"/>
    </location>
</feature>
<dbReference type="InterPro" id="IPR029058">
    <property type="entry name" value="AB_hydrolase_fold"/>
</dbReference>
<feature type="region of interest" description="Disordered" evidence="1">
    <location>
        <begin position="112"/>
        <end position="152"/>
    </location>
</feature>
<dbReference type="Proteomes" id="UP001648503">
    <property type="component" value="Unassembled WGS sequence"/>
</dbReference>
<feature type="region of interest" description="Disordered" evidence="1">
    <location>
        <begin position="476"/>
        <end position="504"/>
    </location>
</feature>
<name>A0ABQ8F748_9FUNG</name>
<dbReference type="PANTHER" id="PTHR45856">
    <property type="entry name" value="ALPHA/BETA-HYDROLASES SUPERFAMILY PROTEIN"/>
    <property type="match status" value="1"/>
</dbReference>
<reference evidence="4 5" key="1">
    <citation type="submission" date="2021-02" db="EMBL/GenBank/DDBJ databases">
        <title>Variation within the Batrachochytrium salamandrivorans European outbreak.</title>
        <authorList>
            <person name="Kelly M."/>
            <person name="Pasmans F."/>
            <person name="Shea T.P."/>
            <person name="Munoz J.F."/>
            <person name="Carranza S."/>
            <person name="Cuomo C.A."/>
            <person name="Martel A."/>
        </authorList>
    </citation>
    <scope>NUCLEOTIDE SEQUENCE [LARGE SCALE GENOMIC DNA]</scope>
    <source>
        <strain evidence="4 5">AMFP18/2</strain>
    </source>
</reference>
<dbReference type="Pfam" id="PF01764">
    <property type="entry name" value="Lipase_3"/>
    <property type="match status" value="1"/>
</dbReference>
<feature type="chain" id="PRO_5046892555" description="Fungal lipase-type domain-containing protein" evidence="2">
    <location>
        <begin position="23"/>
        <end position="504"/>
    </location>
</feature>